<sequence>MAIGLLSSVSVMAAMTPAAHAQQAPVAGQVQDPLSNQADSGVTGDSSAAGNAQATSDAGDIVVTGYRRSIEESLSQKREANAFVDVITAEDVGKFPDKNVADSLQRVPGVIIDRDGGEGSRVSIRGLSSDLTLTELNGNFIASADSGDPSRSFNYLLLPSTLIGSVEVYKSSEARLDEGGVGGVIINRTRRPFDLKPWSGNISVEGTYADVTRKVEPNVSGLVSWHNEEKTFGLLLGATYQERTNRSLSASGDSWHWWTDDRTTQPATDVNGKAYANDDAINYWNDGQNGGVSTRDSKRYSGYWAPQSVSETILDQKRKRLGIQATAQMKPFDNMTITANYFRFQLNGDYTSSTIKIPEWGYGNFFTGGTLDRSGTVLTGANFQVPPEGTGCRVAGNLCTMETPAPQDTYTREKTVSNTYDVRGDWSHDRLEASFILGKTKAKGGPSFQFYAQAKPRNGTVNGNSLSAWNFTDQSIAMQFSPDIIQNMLNGVAQIDLGSTGSGFTNSSISQRYAQVDVTRHFETFIDSLQLGVKWRDGKIHRETGRFEWYSDAGNTLRFQDTPGGALALPEIFFPNSLGNIAGGFETTAFPAINISKYIDYLNQTYNGPVRVAEPQNVYDIGERIWAGYAQLNFKSDRVRGNLGVRLVNTRQSGLSTDVLYYENDYCQNGPGGPFDPNRPLGEDGNCLVIPQSQRELRVFSQNSERKSYTDILPSFNISWDATSDLLLRGAVSKVISRPNFGDLAGARGLTFNADPFVFDRKEFGALPGWFGNGGNFDLKPFSAWQYDVGVEWYFHRGSVIGATLFRKDVSNFIVPVVIDLQQEVAGETVTVQQYATQANGSKAVSQGVEVYAQHTLPFGLGAQVNFTFNDTSTADVSLNGSSVGSSPLVGSARTQVNASVFYEHGPVLLRASYNRRGEVVRGLSSGLNVYSDPYQQVDLNAAFNLIDNLQLTASVINLTKSEERAHLGNDTKDRFISNVYSGRRAYVGVSYKF</sequence>
<dbReference type="CDD" id="cd01347">
    <property type="entry name" value="ligand_gated_channel"/>
    <property type="match status" value="1"/>
</dbReference>
<evidence type="ECO:0000313" key="17">
    <source>
        <dbReference type="Proteomes" id="UP000594836"/>
    </source>
</evidence>
<keyword evidence="7 8" id="KW-0998">Cell outer membrane</keyword>
<evidence type="ECO:0000256" key="10">
    <source>
        <dbReference type="SAM" id="MobiDB-lite"/>
    </source>
</evidence>
<protein>
    <submittedName>
        <fullName evidence="14">TonB-dependent receptor</fullName>
    </submittedName>
</protein>
<evidence type="ECO:0000313" key="16">
    <source>
        <dbReference type="Proteomes" id="UP000550136"/>
    </source>
</evidence>
<dbReference type="Gene3D" id="2.170.130.10">
    <property type="entry name" value="TonB-dependent receptor, plug domain"/>
    <property type="match status" value="1"/>
</dbReference>
<dbReference type="PANTHER" id="PTHR40980:SF3">
    <property type="entry name" value="TONB-DEPENDENT RECEPTOR-LIKE BETA-BARREL DOMAIN-CONTAINING PROTEIN"/>
    <property type="match status" value="1"/>
</dbReference>
<evidence type="ECO:0000256" key="3">
    <source>
        <dbReference type="ARBA" id="ARBA00022452"/>
    </source>
</evidence>
<reference evidence="14 16" key="1">
    <citation type="submission" date="2020-05" db="EMBL/GenBank/DDBJ databases">
        <title>Draft Genome Sequences of Sphingomonas sp. Isolated from the International Space Station.</title>
        <authorList>
            <person name="Bijlani S."/>
            <person name="Singh N.K."/>
            <person name="Mason C.E."/>
            <person name="Wang C.C."/>
            <person name="Venkateswaran K."/>
        </authorList>
    </citation>
    <scope>NUCLEOTIDE SEQUENCE [LARGE SCALE GENOMIC DNA]</scope>
    <source>
        <strain evidence="14 16">FKI-L5-BR-P1</strain>
    </source>
</reference>
<feature type="region of interest" description="Disordered" evidence="10">
    <location>
        <begin position="24"/>
        <end position="54"/>
    </location>
</feature>
<dbReference type="EMBL" id="JABEOU010000053">
    <property type="protein sequence ID" value="NNG59162.1"/>
    <property type="molecule type" value="Genomic_DNA"/>
</dbReference>
<dbReference type="GO" id="GO:0009279">
    <property type="term" value="C:cell outer membrane"/>
    <property type="evidence" value="ECO:0007669"/>
    <property type="project" value="UniProtKB-SubCell"/>
</dbReference>
<dbReference type="Gene3D" id="2.40.170.20">
    <property type="entry name" value="TonB-dependent receptor, beta-barrel domain"/>
    <property type="match status" value="1"/>
</dbReference>
<feature type="compositionally biased region" description="Polar residues" evidence="10">
    <location>
        <begin position="32"/>
        <end position="54"/>
    </location>
</feature>
<dbReference type="InterPro" id="IPR036942">
    <property type="entry name" value="Beta-barrel_TonB_sf"/>
</dbReference>
<dbReference type="RefSeq" id="WP_042468869.1">
    <property type="nucleotide sequence ID" value="NZ_JABEOU010000053.1"/>
</dbReference>
<comment type="subcellular location">
    <subcellularLocation>
        <location evidence="1 8">Cell outer membrane</location>
        <topology evidence="1 8">Multi-pass membrane protein</topology>
    </subcellularLocation>
</comment>
<dbReference type="EMBL" id="CP065713">
    <property type="protein sequence ID" value="QPT09261.1"/>
    <property type="molecule type" value="Genomic_DNA"/>
</dbReference>
<dbReference type="InterPro" id="IPR037066">
    <property type="entry name" value="Plug_dom_sf"/>
</dbReference>
<gene>
    <name evidence="14" type="ORF">HKX06_17540</name>
    <name evidence="15" type="ORF">I6G38_02815</name>
</gene>
<evidence type="ECO:0000256" key="4">
    <source>
        <dbReference type="ARBA" id="ARBA00022692"/>
    </source>
</evidence>
<feature type="signal peptide" evidence="11">
    <location>
        <begin position="1"/>
        <end position="21"/>
    </location>
</feature>
<dbReference type="SUPFAM" id="SSF56935">
    <property type="entry name" value="Porins"/>
    <property type="match status" value="1"/>
</dbReference>
<organism evidence="14 16">
    <name type="scientific">Sphingomonas paucimobilis</name>
    <name type="common">Pseudomonas paucimobilis</name>
    <dbReference type="NCBI Taxonomy" id="13689"/>
    <lineage>
        <taxon>Bacteria</taxon>
        <taxon>Pseudomonadati</taxon>
        <taxon>Pseudomonadota</taxon>
        <taxon>Alphaproteobacteria</taxon>
        <taxon>Sphingomonadales</taxon>
        <taxon>Sphingomonadaceae</taxon>
        <taxon>Sphingomonas</taxon>
    </lineage>
</organism>
<evidence type="ECO:0000256" key="7">
    <source>
        <dbReference type="ARBA" id="ARBA00023237"/>
    </source>
</evidence>
<evidence type="ECO:0000259" key="13">
    <source>
        <dbReference type="Pfam" id="PF07715"/>
    </source>
</evidence>
<dbReference type="InterPro" id="IPR012910">
    <property type="entry name" value="Plug_dom"/>
</dbReference>
<evidence type="ECO:0000256" key="9">
    <source>
        <dbReference type="RuleBase" id="RU003357"/>
    </source>
</evidence>
<evidence type="ECO:0000256" key="6">
    <source>
        <dbReference type="ARBA" id="ARBA00023136"/>
    </source>
</evidence>
<dbReference type="InterPro" id="IPR000531">
    <property type="entry name" value="Beta-barrel_TonB"/>
</dbReference>
<reference evidence="15 17" key="2">
    <citation type="submission" date="2020-12" db="EMBL/GenBank/DDBJ databases">
        <title>FDA dAtabase for Regulatory Grade micrObial Sequences (FDA-ARGOS): Supporting development and validation of Infectious Disease Dx tests.</title>
        <authorList>
            <person name="Sproer C."/>
            <person name="Gronow S."/>
            <person name="Severitt S."/>
            <person name="Schroder I."/>
            <person name="Tallon L."/>
            <person name="Sadzewicz L."/>
            <person name="Zhao X."/>
            <person name="Boylan J."/>
            <person name="Ott S."/>
            <person name="Bowen H."/>
            <person name="Vavikolanu K."/>
            <person name="Mehta A."/>
            <person name="Aluvathingal J."/>
            <person name="Nadendla S."/>
            <person name="Lowell S."/>
            <person name="Myers T."/>
            <person name="Yan Y."/>
            <person name="Sichtig H."/>
        </authorList>
    </citation>
    <scope>NUCLEOTIDE SEQUENCE [LARGE SCALE GENOMIC DNA]</scope>
    <source>
        <strain evidence="15 17">FDAARGOS_881</strain>
    </source>
</reference>
<keyword evidence="3 8" id="KW-1134">Transmembrane beta strand</keyword>
<accession>A0A411LK88</accession>
<dbReference type="OrthoDB" id="5476657at2"/>
<evidence type="ECO:0000313" key="14">
    <source>
        <dbReference type="EMBL" id="NNG59162.1"/>
    </source>
</evidence>
<evidence type="ECO:0000313" key="15">
    <source>
        <dbReference type="EMBL" id="QPT09261.1"/>
    </source>
</evidence>
<dbReference type="Pfam" id="PF07715">
    <property type="entry name" value="Plug"/>
    <property type="match status" value="1"/>
</dbReference>
<dbReference type="InterPro" id="IPR010104">
    <property type="entry name" value="TonB_rcpt_bac"/>
</dbReference>
<evidence type="ECO:0000256" key="5">
    <source>
        <dbReference type="ARBA" id="ARBA00023077"/>
    </source>
</evidence>
<evidence type="ECO:0000256" key="1">
    <source>
        <dbReference type="ARBA" id="ARBA00004571"/>
    </source>
</evidence>
<keyword evidence="14" id="KW-0675">Receptor</keyword>
<evidence type="ECO:0000256" key="2">
    <source>
        <dbReference type="ARBA" id="ARBA00022448"/>
    </source>
</evidence>
<dbReference type="Proteomes" id="UP000594836">
    <property type="component" value="Chromosome"/>
</dbReference>
<evidence type="ECO:0000256" key="8">
    <source>
        <dbReference type="PROSITE-ProRule" id="PRU01360"/>
    </source>
</evidence>
<keyword evidence="5 9" id="KW-0798">TonB box</keyword>
<dbReference type="Proteomes" id="UP000550136">
    <property type="component" value="Unassembled WGS sequence"/>
</dbReference>
<dbReference type="PANTHER" id="PTHR40980">
    <property type="entry name" value="PLUG DOMAIN-CONTAINING PROTEIN"/>
    <property type="match status" value="1"/>
</dbReference>
<name>A0A411LK88_SPHPI</name>
<dbReference type="InterPro" id="IPR039426">
    <property type="entry name" value="TonB-dep_rcpt-like"/>
</dbReference>
<dbReference type="NCBIfam" id="TIGR01782">
    <property type="entry name" value="TonB-Xanth-Caul"/>
    <property type="match status" value="1"/>
</dbReference>
<feature type="domain" description="TonB-dependent receptor-like beta-barrel" evidence="12">
    <location>
        <begin position="501"/>
        <end position="959"/>
    </location>
</feature>
<dbReference type="AlphaFoldDB" id="A0A411LK88"/>
<keyword evidence="11" id="KW-0732">Signal</keyword>
<keyword evidence="2 8" id="KW-0813">Transport</keyword>
<proteinExistence type="inferred from homology"/>
<keyword evidence="6 8" id="KW-0472">Membrane</keyword>
<evidence type="ECO:0000256" key="11">
    <source>
        <dbReference type="SAM" id="SignalP"/>
    </source>
</evidence>
<dbReference type="Pfam" id="PF00593">
    <property type="entry name" value="TonB_dep_Rec_b-barrel"/>
    <property type="match status" value="1"/>
</dbReference>
<feature type="domain" description="TonB-dependent receptor plug" evidence="13">
    <location>
        <begin position="77"/>
        <end position="184"/>
    </location>
</feature>
<keyword evidence="4 8" id="KW-0812">Transmembrane</keyword>
<comment type="similarity">
    <text evidence="8 9">Belongs to the TonB-dependent receptor family.</text>
</comment>
<evidence type="ECO:0000259" key="12">
    <source>
        <dbReference type="Pfam" id="PF00593"/>
    </source>
</evidence>
<feature type="chain" id="PRO_5036348805" evidence="11">
    <location>
        <begin position="22"/>
        <end position="994"/>
    </location>
</feature>
<dbReference type="PROSITE" id="PS52016">
    <property type="entry name" value="TONB_DEPENDENT_REC_3"/>
    <property type="match status" value="1"/>
</dbReference>